<evidence type="ECO:0000256" key="1">
    <source>
        <dbReference type="SAM" id="Coils"/>
    </source>
</evidence>
<keyword evidence="4" id="KW-1185">Reference proteome</keyword>
<organism evidence="3 4">
    <name type="scientific">Lysobacter arenosi</name>
    <dbReference type="NCBI Taxonomy" id="2795387"/>
    <lineage>
        <taxon>Bacteria</taxon>
        <taxon>Pseudomonadati</taxon>
        <taxon>Pseudomonadota</taxon>
        <taxon>Gammaproteobacteria</taxon>
        <taxon>Lysobacterales</taxon>
        <taxon>Lysobacteraceae</taxon>
        <taxon>Lysobacter</taxon>
    </lineage>
</organism>
<feature type="compositionally biased region" description="Basic and acidic residues" evidence="2">
    <location>
        <begin position="126"/>
        <end position="140"/>
    </location>
</feature>
<sequence>MARPRIDPADRVAPNICPPAWLDAAQRKLWDREFARYPVGYYVPADVNGMLTYLDTVAEYEAAKRRAKSAKNDESRRAERAEVRAIRKQLLLLQRALRMFPVTRAHPSTMSRLANDPAQSPAQAAGDKRQPWERWFDDAGARQPRGKQ</sequence>
<protein>
    <recommendedName>
        <fullName evidence="5">Terminase small subunit</fullName>
    </recommendedName>
</protein>
<gene>
    <name evidence="3" type="ORF">HIV01_003475</name>
</gene>
<proteinExistence type="predicted"/>
<keyword evidence="1" id="KW-0175">Coiled coil</keyword>
<evidence type="ECO:0008006" key="5">
    <source>
        <dbReference type="Google" id="ProtNLM"/>
    </source>
</evidence>
<feature type="region of interest" description="Disordered" evidence="2">
    <location>
        <begin position="106"/>
        <end position="148"/>
    </location>
</feature>
<dbReference type="RefSeq" id="WP_200604961.1">
    <property type="nucleotide sequence ID" value="NZ_CP071517.1"/>
</dbReference>
<evidence type="ECO:0000313" key="4">
    <source>
        <dbReference type="Proteomes" id="UP000663400"/>
    </source>
</evidence>
<dbReference type="EMBL" id="CP071517">
    <property type="protein sequence ID" value="QSX75605.1"/>
    <property type="molecule type" value="Genomic_DNA"/>
</dbReference>
<evidence type="ECO:0000313" key="3">
    <source>
        <dbReference type="EMBL" id="QSX75605.1"/>
    </source>
</evidence>
<feature type="compositionally biased region" description="Polar residues" evidence="2">
    <location>
        <begin position="106"/>
        <end position="122"/>
    </location>
</feature>
<name>A0ABX7RBS3_9GAMM</name>
<feature type="coiled-coil region" evidence="1">
    <location>
        <begin position="57"/>
        <end position="84"/>
    </location>
</feature>
<reference evidence="3 4" key="1">
    <citation type="submission" date="2021-02" db="EMBL/GenBank/DDBJ databases">
        <title>Lysobacter arenosi sp. nov., isolated from soil of gangwondo yeongwol, south Korea.</title>
        <authorList>
            <person name="Kim K.R."/>
            <person name="Kim K.H."/>
            <person name="Jeon C.O."/>
        </authorList>
    </citation>
    <scope>NUCLEOTIDE SEQUENCE [LARGE SCALE GENOMIC DNA]</scope>
    <source>
        <strain evidence="3 4">R7</strain>
    </source>
</reference>
<evidence type="ECO:0000256" key="2">
    <source>
        <dbReference type="SAM" id="MobiDB-lite"/>
    </source>
</evidence>
<dbReference type="Proteomes" id="UP000663400">
    <property type="component" value="Chromosome"/>
</dbReference>
<accession>A0ABX7RBS3</accession>